<evidence type="ECO:0008006" key="7">
    <source>
        <dbReference type="Google" id="ProtNLM"/>
    </source>
</evidence>
<dbReference type="PROSITE" id="PS50105">
    <property type="entry name" value="SAM_DOMAIN"/>
    <property type="match status" value="1"/>
</dbReference>
<dbReference type="Pfam" id="PF07647">
    <property type="entry name" value="SAM_2"/>
    <property type="match status" value="1"/>
</dbReference>
<evidence type="ECO:0000313" key="4">
    <source>
        <dbReference type="EMBL" id="KAK0304478.1"/>
    </source>
</evidence>
<dbReference type="Proteomes" id="UP001175353">
    <property type="component" value="Unassembled WGS sequence"/>
</dbReference>
<feature type="domain" description="PH" evidence="2">
    <location>
        <begin position="681"/>
        <end position="824"/>
    </location>
</feature>
<feature type="domain" description="SAM" evidence="3">
    <location>
        <begin position="180"/>
        <end position="244"/>
    </location>
</feature>
<evidence type="ECO:0000313" key="6">
    <source>
        <dbReference type="Proteomes" id="UP001175353"/>
    </source>
</evidence>
<dbReference type="InterPro" id="IPR013761">
    <property type="entry name" value="SAM/pointed_sf"/>
</dbReference>
<dbReference type="SUPFAM" id="SSF47769">
    <property type="entry name" value="SAM/Pointed domain"/>
    <property type="match status" value="1"/>
</dbReference>
<dbReference type="SMART" id="SM00233">
    <property type="entry name" value="PH"/>
    <property type="match status" value="1"/>
</dbReference>
<feature type="region of interest" description="Disordered" evidence="1">
    <location>
        <begin position="585"/>
        <end position="666"/>
    </location>
</feature>
<feature type="compositionally biased region" description="Low complexity" evidence="1">
    <location>
        <begin position="258"/>
        <end position="274"/>
    </location>
</feature>
<feature type="region of interest" description="Disordered" evidence="1">
    <location>
        <begin position="244"/>
        <end position="302"/>
    </location>
</feature>
<feature type="compositionally biased region" description="Polar residues" evidence="1">
    <location>
        <begin position="65"/>
        <end position="84"/>
    </location>
</feature>
<dbReference type="PROSITE" id="PS50003">
    <property type="entry name" value="PH_DOMAIN"/>
    <property type="match status" value="1"/>
</dbReference>
<feature type="compositionally biased region" description="Polar residues" evidence="1">
    <location>
        <begin position="587"/>
        <end position="607"/>
    </location>
</feature>
<dbReference type="InterPro" id="IPR001660">
    <property type="entry name" value="SAM"/>
</dbReference>
<reference evidence="5" key="2">
    <citation type="submission" date="2023-06" db="EMBL/GenBank/DDBJ databases">
        <title>Black Yeasts Isolated from many extreme environments.</title>
        <authorList>
            <person name="Coleine C."/>
            <person name="Stajich J.E."/>
            <person name="Selbmann L."/>
        </authorList>
    </citation>
    <scope>NUCLEOTIDE SEQUENCE</scope>
    <source>
        <strain evidence="5">CCFEE 5200</strain>
    </source>
</reference>
<evidence type="ECO:0000313" key="5">
    <source>
        <dbReference type="EMBL" id="KAK0955671.1"/>
    </source>
</evidence>
<organism evidence="5 6">
    <name type="scientific">Friedmanniomyces endolithicus</name>
    <dbReference type="NCBI Taxonomy" id="329885"/>
    <lineage>
        <taxon>Eukaryota</taxon>
        <taxon>Fungi</taxon>
        <taxon>Dikarya</taxon>
        <taxon>Ascomycota</taxon>
        <taxon>Pezizomycotina</taxon>
        <taxon>Dothideomycetes</taxon>
        <taxon>Dothideomycetidae</taxon>
        <taxon>Mycosphaerellales</taxon>
        <taxon>Teratosphaeriaceae</taxon>
        <taxon>Friedmanniomyces</taxon>
    </lineage>
</organism>
<dbReference type="EMBL" id="JASUXU010000127">
    <property type="protein sequence ID" value="KAK0304478.1"/>
    <property type="molecule type" value="Genomic_DNA"/>
</dbReference>
<reference evidence="4" key="1">
    <citation type="submission" date="2021-12" db="EMBL/GenBank/DDBJ databases">
        <title>Black yeast isolated from Biological Soil Crust.</title>
        <authorList>
            <person name="Kurbessoian T."/>
        </authorList>
    </citation>
    <scope>NUCLEOTIDE SEQUENCE</scope>
    <source>
        <strain evidence="4">CCFEE 5208</strain>
    </source>
</reference>
<dbReference type="InterPro" id="IPR011993">
    <property type="entry name" value="PH-like_dom_sf"/>
</dbReference>
<proteinExistence type="predicted"/>
<accession>A0AAN6H4N3</accession>
<name>A0AAN6H4N3_9PEZI</name>
<dbReference type="AlphaFoldDB" id="A0AAN6H4N3"/>
<comment type="caution">
    <text evidence="5">The sequence shown here is derived from an EMBL/GenBank/DDBJ whole genome shotgun (WGS) entry which is preliminary data.</text>
</comment>
<protein>
    <recommendedName>
        <fullName evidence="7">SAM domain-containing protein</fullName>
    </recommendedName>
</protein>
<evidence type="ECO:0000256" key="1">
    <source>
        <dbReference type="SAM" id="MobiDB-lite"/>
    </source>
</evidence>
<feature type="region of interest" description="Disordered" evidence="1">
    <location>
        <begin position="43"/>
        <end position="84"/>
    </location>
</feature>
<dbReference type="Gene3D" id="2.30.29.30">
    <property type="entry name" value="Pleckstrin-homology domain (PH domain)/Phosphotyrosine-binding domain (PTB)"/>
    <property type="match status" value="1"/>
</dbReference>
<sequence length="841" mass="93123">MATPTTAPRPGDAMFRRAKTFPETAPSVRPLSLASDILDTDFEDESDFEDYSPKASFETDERRTSQTTISSYDEAPTPSSGQSRRTFELDFKPVEGPRGPHLFRSSQSSADLAYEYALQMSPMLPKHPPPRTETAFSDETITPVTRQRQLDEDFSIAAALHKTINADDEDVDDPASIRKWSTQQVIDWMYVTGIDPTVIECFERHDVDGRIIDDIQFEDLKELEIQSFGKRHQVWAAICDLRGDENRPSPQPTPFQDTSRPCTTTQRRSPSRSRSACHTPVEADADVTSPAGGKKRRGRKAAKQLDIITPAESISIVAIEQLLPKPHKCAKGERCAKWRKQQRELKQLHDENAIGRFPISPGKGGRVFVRGDPGNAATAENIIPNVRMQPTSTEDPLRPTSEAVPSVVASSDLLGPGQLPDFALLYSGMLDHLDQRDPQDNVRQFLNFQHFQSPAPPLDDAPRTPGDVFKTPRESLARAASVPPLFPDQHYQPYPSLQPPLQTPAPIQQLRHLPRLDIPTRSATAGPHLGAMDNTAVPESATSICRSTTASPFQMLSPSNIYRLGTPASEMDVPVTAFPAGPIARDTSASVPPNMQYRPQHNLTRSASRAEHWRRPSMALPAVKENEVLSARPESNPRPNPRRTVSDDSRSNQLTASPGKQVIRDPAHHVSTTQHFGYGTDCSQAGWMKKRKTRLLRHEWTDAHFRLQGTNLGMYPNARLSSAATDTINVDNYTVACSTSVSNSKLAAAMKAFKIKQDDFSSSSSTSAKNKAGDATAFAFQLVPAGKEGEARRVLMAGGKTHHFAVKNKDERIDWMRELMLAKARQQKREGYEVEVNGVQA</sequence>
<evidence type="ECO:0000259" key="2">
    <source>
        <dbReference type="PROSITE" id="PS50003"/>
    </source>
</evidence>
<dbReference type="Gene3D" id="1.10.150.50">
    <property type="entry name" value="Transcription Factor, Ets-1"/>
    <property type="match status" value="1"/>
</dbReference>
<evidence type="ECO:0000259" key="3">
    <source>
        <dbReference type="PROSITE" id="PS50105"/>
    </source>
</evidence>
<dbReference type="Proteomes" id="UP001168146">
    <property type="component" value="Unassembled WGS sequence"/>
</dbReference>
<feature type="compositionally biased region" description="Basic residues" evidence="1">
    <location>
        <begin position="293"/>
        <end position="302"/>
    </location>
</feature>
<dbReference type="InterPro" id="IPR001849">
    <property type="entry name" value="PH_domain"/>
</dbReference>
<dbReference type="EMBL" id="JAUJLE010000461">
    <property type="protein sequence ID" value="KAK0955671.1"/>
    <property type="molecule type" value="Genomic_DNA"/>
</dbReference>
<keyword evidence="6" id="KW-1185">Reference proteome</keyword>
<dbReference type="SUPFAM" id="SSF50729">
    <property type="entry name" value="PH domain-like"/>
    <property type="match status" value="1"/>
</dbReference>
<dbReference type="CDD" id="cd09535">
    <property type="entry name" value="SAM_BOI-like_fungal"/>
    <property type="match status" value="1"/>
</dbReference>
<gene>
    <name evidence="4" type="ORF">LTR82_017150</name>
    <name evidence="5" type="ORF">LTR91_022747</name>
</gene>